<proteinExistence type="predicted"/>
<protein>
    <submittedName>
        <fullName evidence="1">Uncharacterized protein</fullName>
    </submittedName>
</protein>
<dbReference type="EMBL" id="BSDD01000001">
    <property type="protein sequence ID" value="GLH68929.1"/>
    <property type="molecule type" value="Genomic_DNA"/>
</dbReference>
<comment type="caution">
    <text evidence="1">The sequence shown here is derived from an EMBL/GenBank/DDBJ whole genome shotgun (WGS) entry which is preliminary data.</text>
</comment>
<reference evidence="1 2" key="1">
    <citation type="journal article" date="2023" name="Antonie Van Leeuwenhoek">
        <title>Mesoterricola silvestris gen. nov., sp. nov., Mesoterricola sediminis sp. nov., Geothrix oryzae sp. nov., Geothrix edaphica sp. nov., Geothrix rubra sp. nov., and Geothrix limicola sp. nov., six novel members of Acidobacteriota isolated from soils.</title>
        <authorList>
            <person name="Itoh H."/>
            <person name="Sugisawa Y."/>
            <person name="Mise K."/>
            <person name="Xu Z."/>
            <person name="Kuniyasu M."/>
            <person name="Ushijima N."/>
            <person name="Kawano K."/>
            <person name="Kobayashi E."/>
            <person name="Shiratori Y."/>
            <person name="Masuda Y."/>
            <person name="Senoo K."/>
        </authorList>
    </citation>
    <scope>NUCLEOTIDE SEQUENCE [LARGE SCALE GENOMIC DNA]</scope>
    <source>
        <strain evidence="1 2">Red803</strain>
    </source>
</reference>
<keyword evidence="2" id="KW-1185">Reference proteome</keyword>
<evidence type="ECO:0000313" key="2">
    <source>
        <dbReference type="Proteomes" id="UP001165089"/>
    </source>
</evidence>
<dbReference type="Proteomes" id="UP001165089">
    <property type="component" value="Unassembled WGS sequence"/>
</dbReference>
<name>A0ABQ5Q352_9BACT</name>
<accession>A0ABQ5Q352</accession>
<sequence length="83" mass="9762">MSRPDPVEALHRLQAFVRPESRRPPILVEDWQPPAFGSYEELKAWLKEAVLTARVYEAFPDGRWTIELLLKEQEPGTTYRIRL</sequence>
<evidence type="ECO:0000313" key="1">
    <source>
        <dbReference type="EMBL" id="GLH68929.1"/>
    </source>
</evidence>
<gene>
    <name evidence="1" type="ORF">GETHPA_04620</name>
</gene>
<organism evidence="1 2">
    <name type="scientific">Geothrix rubra</name>
    <dbReference type="NCBI Taxonomy" id="2927977"/>
    <lineage>
        <taxon>Bacteria</taxon>
        <taxon>Pseudomonadati</taxon>
        <taxon>Acidobacteriota</taxon>
        <taxon>Holophagae</taxon>
        <taxon>Holophagales</taxon>
        <taxon>Holophagaceae</taxon>
        <taxon>Geothrix</taxon>
    </lineage>
</organism>
<dbReference type="RefSeq" id="WP_285722599.1">
    <property type="nucleotide sequence ID" value="NZ_BSDD01000001.1"/>
</dbReference>